<evidence type="ECO:0000259" key="3">
    <source>
        <dbReference type="PROSITE" id="PS51399"/>
    </source>
</evidence>
<sequence length="280" mass="30088">MPKIRTLGDRASDQESGSDDDDQNRQGFYVGGSEHSGQQVLGPPGRGGRDRDFAASFFDAAQRAGAEAVTGEDAGRDEVGGPQMQEVRMYMWTNGFSIDDGPLRSFEDPASRTFLENIMQGRIPAELRDLHPGKQVDLRMERKTEEYRAPKPKPFGGAGHRLGAVVPDVVVATSSAASSSTAKPAEDHTAAAQAEVGLEEGAPISQIQARLPSGNRVVGRFNHTHTVGTVRTFLVSAVPELAYSPFQLMTTFPNKVIEDETLTLKDAGLINAVVVVKNIA</sequence>
<evidence type="ECO:0008006" key="6">
    <source>
        <dbReference type="Google" id="ProtNLM"/>
    </source>
</evidence>
<dbReference type="GO" id="GO:0031468">
    <property type="term" value="P:nuclear membrane reassembly"/>
    <property type="evidence" value="ECO:0007669"/>
    <property type="project" value="TreeGrafter"/>
</dbReference>
<dbReference type="SMART" id="SM00166">
    <property type="entry name" value="UBX"/>
    <property type="match status" value="1"/>
</dbReference>
<dbReference type="InterPro" id="IPR036241">
    <property type="entry name" value="NSFL1C_SEP_dom_sf"/>
</dbReference>
<feature type="compositionally biased region" description="Basic and acidic residues" evidence="1">
    <location>
        <begin position="1"/>
        <end position="13"/>
    </location>
</feature>
<reference evidence="4" key="1">
    <citation type="submission" date="2023-06" db="EMBL/GenBank/DDBJ databases">
        <authorList>
            <person name="Delattre M."/>
        </authorList>
    </citation>
    <scope>NUCLEOTIDE SEQUENCE</scope>
    <source>
        <strain evidence="4">AF72</strain>
    </source>
</reference>
<dbReference type="CDD" id="cd01770">
    <property type="entry name" value="UBX_UBXN2"/>
    <property type="match status" value="1"/>
</dbReference>
<dbReference type="PANTHER" id="PTHR23333:SF20">
    <property type="entry name" value="NSFL1 COFACTOR P47"/>
    <property type="match status" value="1"/>
</dbReference>
<dbReference type="InterPro" id="IPR001012">
    <property type="entry name" value="UBX_dom"/>
</dbReference>
<keyword evidence="5" id="KW-1185">Reference proteome</keyword>
<evidence type="ECO:0000256" key="1">
    <source>
        <dbReference type="SAM" id="MobiDB-lite"/>
    </source>
</evidence>
<gene>
    <name evidence="4" type="ORF">MSPICULIGERA_LOCUS22349</name>
</gene>
<dbReference type="InterPro" id="IPR012989">
    <property type="entry name" value="SEP_domain"/>
</dbReference>
<feature type="domain" description="UBX" evidence="2">
    <location>
        <begin position="200"/>
        <end position="277"/>
    </location>
</feature>
<dbReference type="GO" id="GO:0000045">
    <property type="term" value="P:autophagosome assembly"/>
    <property type="evidence" value="ECO:0007669"/>
    <property type="project" value="TreeGrafter"/>
</dbReference>
<dbReference type="Pfam" id="PF08059">
    <property type="entry name" value="SEP"/>
    <property type="match status" value="1"/>
</dbReference>
<evidence type="ECO:0000313" key="4">
    <source>
        <dbReference type="EMBL" id="CAJ0584290.1"/>
    </source>
</evidence>
<dbReference type="PANTHER" id="PTHR23333">
    <property type="entry name" value="UBX DOMAIN CONTAINING PROTEIN"/>
    <property type="match status" value="1"/>
</dbReference>
<evidence type="ECO:0000259" key="2">
    <source>
        <dbReference type="PROSITE" id="PS50033"/>
    </source>
</evidence>
<comment type="caution">
    <text evidence="4">The sequence shown here is derived from an EMBL/GenBank/DDBJ whole genome shotgun (WGS) entry which is preliminary data.</text>
</comment>
<dbReference type="GO" id="GO:0005634">
    <property type="term" value="C:nucleus"/>
    <property type="evidence" value="ECO:0007669"/>
    <property type="project" value="TreeGrafter"/>
</dbReference>
<feature type="non-terminal residue" evidence="4">
    <location>
        <position position="280"/>
    </location>
</feature>
<dbReference type="AlphaFoldDB" id="A0AA36DD87"/>
<dbReference type="EMBL" id="CATQJA010002691">
    <property type="protein sequence ID" value="CAJ0584290.1"/>
    <property type="molecule type" value="Genomic_DNA"/>
</dbReference>
<dbReference type="SUPFAM" id="SSF54236">
    <property type="entry name" value="Ubiquitin-like"/>
    <property type="match status" value="1"/>
</dbReference>
<dbReference type="Gene3D" id="3.30.420.210">
    <property type="entry name" value="SEP domain"/>
    <property type="match status" value="1"/>
</dbReference>
<feature type="region of interest" description="Disordered" evidence="1">
    <location>
        <begin position="1"/>
        <end position="53"/>
    </location>
</feature>
<dbReference type="Pfam" id="PF00789">
    <property type="entry name" value="UBX"/>
    <property type="match status" value="1"/>
</dbReference>
<dbReference type="PROSITE" id="PS50033">
    <property type="entry name" value="UBX"/>
    <property type="match status" value="1"/>
</dbReference>
<dbReference type="GO" id="GO:0005829">
    <property type="term" value="C:cytosol"/>
    <property type="evidence" value="ECO:0007669"/>
    <property type="project" value="TreeGrafter"/>
</dbReference>
<accession>A0AA36DD87</accession>
<dbReference type="GO" id="GO:0061025">
    <property type="term" value="P:membrane fusion"/>
    <property type="evidence" value="ECO:0007669"/>
    <property type="project" value="TreeGrafter"/>
</dbReference>
<dbReference type="Proteomes" id="UP001177023">
    <property type="component" value="Unassembled WGS sequence"/>
</dbReference>
<proteinExistence type="predicted"/>
<feature type="domain" description="SEP" evidence="3">
    <location>
        <begin position="84"/>
        <end position="149"/>
    </location>
</feature>
<evidence type="ECO:0000313" key="5">
    <source>
        <dbReference type="Proteomes" id="UP001177023"/>
    </source>
</evidence>
<dbReference type="PROSITE" id="PS51399">
    <property type="entry name" value="SEP"/>
    <property type="match status" value="1"/>
</dbReference>
<dbReference type="Gene3D" id="3.10.20.90">
    <property type="entry name" value="Phosphatidylinositol 3-kinase Catalytic Subunit, Chain A, domain 1"/>
    <property type="match status" value="1"/>
</dbReference>
<dbReference type="SMART" id="SM00553">
    <property type="entry name" value="SEP"/>
    <property type="match status" value="1"/>
</dbReference>
<organism evidence="4 5">
    <name type="scientific">Mesorhabditis spiculigera</name>
    <dbReference type="NCBI Taxonomy" id="96644"/>
    <lineage>
        <taxon>Eukaryota</taxon>
        <taxon>Metazoa</taxon>
        <taxon>Ecdysozoa</taxon>
        <taxon>Nematoda</taxon>
        <taxon>Chromadorea</taxon>
        <taxon>Rhabditida</taxon>
        <taxon>Rhabditina</taxon>
        <taxon>Rhabditomorpha</taxon>
        <taxon>Rhabditoidea</taxon>
        <taxon>Rhabditidae</taxon>
        <taxon>Mesorhabditinae</taxon>
        <taxon>Mesorhabditis</taxon>
    </lineage>
</organism>
<dbReference type="GO" id="GO:0043130">
    <property type="term" value="F:ubiquitin binding"/>
    <property type="evidence" value="ECO:0007669"/>
    <property type="project" value="TreeGrafter"/>
</dbReference>
<protein>
    <recommendedName>
        <fullName evidence="6">NSFL1 cofactor p47</fullName>
    </recommendedName>
</protein>
<dbReference type="GO" id="GO:0007030">
    <property type="term" value="P:Golgi organization"/>
    <property type="evidence" value="ECO:0007669"/>
    <property type="project" value="TreeGrafter"/>
</dbReference>
<dbReference type="FunFam" id="3.30.420.210:FF:000002">
    <property type="entry name" value="UBX domain-containing protein 1"/>
    <property type="match status" value="1"/>
</dbReference>
<dbReference type="InterPro" id="IPR029071">
    <property type="entry name" value="Ubiquitin-like_domsf"/>
</dbReference>
<dbReference type="SUPFAM" id="SSF102848">
    <property type="entry name" value="NSFL1 (p97 ATPase) cofactor p47, SEP domain"/>
    <property type="match status" value="1"/>
</dbReference>
<dbReference type="GO" id="GO:0043161">
    <property type="term" value="P:proteasome-mediated ubiquitin-dependent protein catabolic process"/>
    <property type="evidence" value="ECO:0007669"/>
    <property type="project" value="TreeGrafter"/>
</dbReference>
<name>A0AA36DD87_9BILA</name>